<dbReference type="VEuPathDB" id="FungiDB:BO70DRAFT_366631"/>
<feature type="domain" description="NAD(P)-binding" evidence="2">
    <location>
        <begin position="57"/>
        <end position="238"/>
    </location>
</feature>
<name>A0A317UVC7_9EURO</name>
<dbReference type="PANTHER" id="PTHR15020:SF50">
    <property type="entry name" value="UPF0659 PROTEIN YMR090W"/>
    <property type="match status" value="1"/>
</dbReference>
<sequence>MSEFLPTLPTFAFFGSTGGCINACLALTLKAGYQCTARTRAQPPKLHDLLRKLEVPESAIANNLVMIQGNITDLATVQQALSLHGRTVDMIISGIGGKFLFKSGFNATIDNPTICQDATRTILEAARTCYPKPRFVVMSGTGIGATEKRDMPCLMKPMYNILLKVPHADKEVMEKLVLAELDRAPADRAFEDFMLVRPSFLTDGESDGMAKIRAGTESNPAVGYIISRSDVGLWLFESVVRKAGPGQNSPFWGQRVSITI</sequence>
<reference evidence="3 4" key="1">
    <citation type="submission" date="2016-12" db="EMBL/GenBank/DDBJ databases">
        <title>The genomes of Aspergillus section Nigri reveals drivers in fungal speciation.</title>
        <authorList>
            <consortium name="DOE Joint Genome Institute"/>
            <person name="Vesth T.C."/>
            <person name="Nybo J."/>
            <person name="Theobald S."/>
            <person name="Brandl J."/>
            <person name="Frisvad J.C."/>
            <person name="Nielsen K.F."/>
            <person name="Lyhne E.K."/>
            <person name="Kogle M.E."/>
            <person name="Kuo A."/>
            <person name="Riley R."/>
            <person name="Clum A."/>
            <person name="Nolan M."/>
            <person name="Lipzen A."/>
            <person name="Salamov A."/>
            <person name="Henrissat B."/>
            <person name="Wiebenga A."/>
            <person name="De Vries R.P."/>
            <person name="Grigoriev I.V."/>
            <person name="Mortensen U.H."/>
            <person name="Andersen M.R."/>
            <person name="Baker S.E."/>
        </authorList>
    </citation>
    <scope>NUCLEOTIDE SEQUENCE [LARGE SCALE GENOMIC DNA]</scope>
    <source>
        <strain evidence="3 4">CBS 117.55</strain>
    </source>
</reference>
<accession>A0A317UVC7</accession>
<evidence type="ECO:0000256" key="1">
    <source>
        <dbReference type="ARBA" id="ARBA00038376"/>
    </source>
</evidence>
<dbReference type="Pfam" id="PF13460">
    <property type="entry name" value="NAD_binding_10"/>
    <property type="match status" value="1"/>
</dbReference>
<dbReference type="InterPro" id="IPR016040">
    <property type="entry name" value="NAD(P)-bd_dom"/>
</dbReference>
<evidence type="ECO:0000313" key="3">
    <source>
        <dbReference type="EMBL" id="PWY66013.1"/>
    </source>
</evidence>
<comment type="caution">
    <text evidence="3">The sequence shown here is derived from an EMBL/GenBank/DDBJ whole genome shotgun (WGS) entry which is preliminary data.</text>
</comment>
<dbReference type="PANTHER" id="PTHR15020">
    <property type="entry name" value="FLAVIN REDUCTASE-RELATED"/>
    <property type="match status" value="1"/>
</dbReference>
<dbReference type="RefSeq" id="XP_025394684.1">
    <property type="nucleotide sequence ID" value="XM_025544381.1"/>
</dbReference>
<protein>
    <recommendedName>
        <fullName evidence="2">NAD(P)-binding domain-containing protein</fullName>
    </recommendedName>
</protein>
<dbReference type="EMBL" id="MSFL01000048">
    <property type="protein sequence ID" value="PWY66013.1"/>
    <property type="molecule type" value="Genomic_DNA"/>
</dbReference>
<organism evidence="3 4">
    <name type="scientific">Aspergillus heteromorphus CBS 117.55</name>
    <dbReference type="NCBI Taxonomy" id="1448321"/>
    <lineage>
        <taxon>Eukaryota</taxon>
        <taxon>Fungi</taxon>
        <taxon>Dikarya</taxon>
        <taxon>Ascomycota</taxon>
        <taxon>Pezizomycotina</taxon>
        <taxon>Eurotiomycetes</taxon>
        <taxon>Eurotiomycetidae</taxon>
        <taxon>Eurotiales</taxon>
        <taxon>Aspergillaceae</taxon>
        <taxon>Aspergillus</taxon>
        <taxon>Aspergillus subgen. Circumdati</taxon>
    </lineage>
</organism>
<dbReference type="OrthoDB" id="63935at2759"/>
<dbReference type="AlphaFoldDB" id="A0A317UVC7"/>
<dbReference type="GeneID" id="37066618"/>
<dbReference type="Gene3D" id="3.40.50.720">
    <property type="entry name" value="NAD(P)-binding Rossmann-like Domain"/>
    <property type="match status" value="1"/>
</dbReference>
<keyword evidence="4" id="KW-1185">Reference proteome</keyword>
<comment type="similarity">
    <text evidence="1">Belongs to the avfA family.</text>
</comment>
<dbReference type="InterPro" id="IPR036291">
    <property type="entry name" value="NAD(P)-bd_dom_sf"/>
</dbReference>
<evidence type="ECO:0000259" key="2">
    <source>
        <dbReference type="Pfam" id="PF13460"/>
    </source>
</evidence>
<dbReference type="SUPFAM" id="SSF51735">
    <property type="entry name" value="NAD(P)-binding Rossmann-fold domains"/>
    <property type="match status" value="1"/>
</dbReference>
<evidence type="ECO:0000313" key="4">
    <source>
        <dbReference type="Proteomes" id="UP000247233"/>
    </source>
</evidence>
<dbReference type="Proteomes" id="UP000247233">
    <property type="component" value="Unassembled WGS sequence"/>
</dbReference>
<proteinExistence type="inferred from homology"/>
<gene>
    <name evidence="3" type="ORF">BO70DRAFT_366631</name>
</gene>